<evidence type="ECO:0000256" key="2">
    <source>
        <dbReference type="SAM" id="Phobius"/>
    </source>
</evidence>
<feature type="compositionally biased region" description="Low complexity" evidence="1">
    <location>
        <begin position="1"/>
        <end position="26"/>
    </location>
</feature>
<evidence type="ECO:0000313" key="3">
    <source>
        <dbReference type="EMBL" id="KAJ3579917.1"/>
    </source>
</evidence>
<keyword evidence="2" id="KW-1133">Transmembrane helix</keyword>
<feature type="transmembrane region" description="Helical" evidence="2">
    <location>
        <begin position="63"/>
        <end position="84"/>
    </location>
</feature>
<feature type="compositionally biased region" description="Basic and acidic residues" evidence="1">
    <location>
        <begin position="186"/>
        <end position="205"/>
    </location>
</feature>
<feature type="region of interest" description="Disordered" evidence="1">
    <location>
        <begin position="185"/>
        <end position="205"/>
    </location>
</feature>
<accession>A0A9W8NP04</accession>
<evidence type="ECO:0000313" key="4">
    <source>
        <dbReference type="Proteomes" id="UP001148614"/>
    </source>
</evidence>
<keyword evidence="4" id="KW-1185">Reference proteome</keyword>
<sequence>MAAKTTITKTTKTKKTPPTTGKPPTTESLGARLTRASDLTYAQRLAMKATPTTLYEAASQTGFLISSYGAAFFCMGSAAVNSYFNVYNLPPGISPWVPTGFAVIGFVFATLGTVFALRPSSMIKSIKLLPIPSSQLQGTGPIPRTVMLEVAARRISPIPLPLKRFQVRPEQIVLVNRMSNRPVVPSERERMLKQSEDAKRRKEEREYELDHLMTAPFRDAGRASSTIFSNIRRGLTGEGFAPVFIDGVQYKLDADNGYALDDGLVLDRLVRIEPDRQLARSQSEKKE</sequence>
<gene>
    <name evidence="3" type="ORF">NPX13_g642</name>
</gene>
<keyword evidence="2" id="KW-0812">Transmembrane</keyword>
<comment type="caution">
    <text evidence="3">The sequence shown here is derived from an EMBL/GenBank/DDBJ whole genome shotgun (WGS) entry which is preliminary data.</text>
</comment>
<keyword evidence="2" id="KW-0472">Membrane</keyword>
<reference evidence="3" key="1">
    <citation type="submission" date="2022-07" db="EMBL/GenBank/DDBJ databases">
        <title>Genome Sequence of Xylaria arbuscula.</title>
        <authorList>
            <person name="Buettner E."/>
        </authorList>
    </citation>
    <scope>NUCLEOTIDE SEQUENCE</scope>
    <source>
        <strain evidence="3">VT107</strain>
    </source>
</reference>
<feature type="transmembrane region" description="Helical" evidence="2">
    <location>
        <begin position="96"/>
        <end position="117"/>
    </location>
</feature>
<name>A0A9W8NP04_9PEZI</name>
<organism evidence="3 4">
    <name type="scientific">Xylaria arbuscula</name>
    <dbReference type="NCBI Taxonomy" id="114810"/>
    <lineage>
        <taxon>Eukaryota</taxon>
        <taxon>Fungi</taxon>
        <taxon>Dikarya</taxon>
        <taxon>Ascomycota</taxon>
        <taxon>Pezizomycotina</taxon>
        <taxon>Sordariomycetes</taxon>
        <taxon>Xylariomycetidae</taxon>
        <taxon>Xylariales</taxon>
        <taxon>Xylariaceae</taxon>
        <taxon>Xylaria</taxon>
    </lineage>
</organism>
<evidence type="ECO:0000256" key="1">
    <source>
        <dbReference type="SAM" id="MobiDB-lite"/>
    </source>
</evidence>
<dbReference type="VEuPathDB" id="FungiDB:F4678DRAFT_433630"/>
<dbReference type="AlphaFoldDB" id="A0A9W8NP04"/>
<dbReference type="Proteomes" id="UP001148614">
    <property type="component" value="Unassembled WGS sequence"/>
</dbReference>
<proteinExistence type="predicted"/>
<feature type="region of interest" description="Disordered" evidence="1">
    <location>
        <begin position="1"/>
        <end position="28"/>
    </location>
</feature>
<protein>
    <submittedName>
        <fullName evidence="3">Uncharacterized protein</fullName>
    </submittedName>
</protein>
<dbReference type="EMBL" id="JANPWZ010000045">
    <property type="protein sequence ID" value="KAJ3579917.1"/>
    <property type="molecule type" value="Genomic_DNA"/>
</dbReference>